<reference evidence="6 7" key="1">
    <citation type="journal article" date="2016" name="BMC Genomics">
        <title>Genomic analysis of the nitrate-respiring Sphingopyxis granuli (formerly Sphingomonas macrogoltabida) strain TFA.</title>
        <authorList>
            <person name="Garcia-Romero I."/>
            <person name="Perez-Pulido A.J."/>
            <person name="Gonzalez-Flores Y.E."/>
            <person name="Reyes-Ramirez F."/>
            <person name="Santero E."/>
            <person name="Floriano B."/>
        </authorList>
    </citation>
    <scope>NUCLEOTIDE SEQUENCE [LARGE SCALE GENOMIC DNA]</scope>
    <source>
        <strain evidence="6 7">TFA</strain>
    </source>
</reference>
<dbReference type="InterPro" id="IPR016162">
    <property type="entry name" value="Ald_DH_N"/>
</dbReference>
<keyword evidence="7" id="KW-1185">Reference proteome</keyword>
<dbReference type="CDD" id="cd07106">
    <property type="entry name" value="ALDH_AldA-AAD23400"/>
    <property type="match status" value="1"/>
</dbReference>
<dbReference type="SUPFAM" id="SSF53720">
    <property type="entry name" value="ALDH-like"/>
    <property type="match status" value="1"/>
</dbReference>
<organism evidence="6 7">
    <name type="scientific">Sphingopyxis granuli</name>
    <dbReference type="NCBI Taxonomy" id="267128"/>
    <lineage>
        <taxon>Bacteria</taxon>
        <taxon>Pseudomonadati</taxon>
        <taxon>Pseudomonadota</taxon>
        <taxon>Alphaproteobacteria</taxon>
        <taxon>Sphingomonadales</taxon>
        <taxon>Sphingomonadaceae</taxon>
        <taxon>Sphingopyxis</taxon>
    </lineage>
</organism>
<protein>
    <submittedName>
        <fullName evidence="6">Aldehyde dehydrogenase</fullName>
        <ecNumber evidence="6">1.2.1.3</ecNumber>
    </submittedName>
</protein>
<keyword evidence="2 4" id="KW-0560">Oxidoreductase</keyword>
<name>A0AA86L376_9SPHN</name>
<evidence type="ECO:0000256" key="3">
    <source>
        <dbReference type="PROSITE-ProRule" id="PRU10007"/>
    </source>
</evidence>
<gene>
    <name evidence="6" type="primary">terPE</name>
    <name evidence="6" type="ORF">SGRAN_1192</name>
</gene>
<dbReference type="Gene3D" id="3.40.605.10">
    <property type="entry name" value="Aldehyde Dehydrogenase, Chain A, domain 1"/>
    <property type="match status" value="1"/>
</dbReference>
<dbReference type="RefSeq" id="WP_067181594.1">
    <property type="nucleotide sequence ID" value="NZ_CP012199.1"/>
</dbReference>
<dbReference type="EMBL" id="CP012199">
    <property type="protein sequence ID" value="AMG73585.1"/>
    <property type="molecule type" value="Genomic_DNA"/>
</dbReference>
<dbReference type="Proteomes" id="UP000058599">
    <property type="component" value="Chromosome"/>
</dbReference>
<evidence type="ECO:0000313" key="6">
    <source>
        <dbReference type="EMBL" id="AMG73585.1"/>
    </source>
</evidence>
<dbReference type="FunFam" id="3.40.605.10:FF:000007">
    <property type="entry name" value="NAD/NADP-dependent betaine aldehyde dehydrogenase"/>
    <property type="match status" value="1"/>
</dbReference>
<feature type="active site" evidence="3">
    <location>
        <position position="244"/>
    </location>
</feature>
<evidence type="ECO:0000256" key="4">
    <source>
        <dbReference type="RuleBase" id="RU003345"/>
    </source>
</evidence>
<evidence type="ECO:0000256" key="2">
    <source>
        <dbReference type="ARBA" id="ARBA00023002"/>
    </source>
</evidence>
<dbReference type="InterPro" id="IPR016160">
    <property type="entry name" value="Ald_DH_CS_CYS"/>
</dbReference>
<comment type="similarity">
    <text evidence="1 4">Belongs to the aldehyde dehydrogenase family.</text>
</comment>
<dbReference type="PANTHER" id="PTHR11699">
    <property type="entry name" value="ALDEHYDE DEHYDROGENASE-RELATED"/>
    <property type="match status" value="1"/>
</dbReference>
<dbReference type="InterPro" id="IPR016163">
    <property type="entry name" value="Ald_DH_C"/>
</dbReference>
<evidence type="ECO:0000313" key="7">
    <source>
        <dbReference type="Proteomes" id="UP000058599"/>
    </source>
</evidence>
<dbReference type="InterPro" id="IPR016161">
    <property type="entry name" value="Ald_DH/histidinol_DH"/>
</dbReference>
<dbReference type="InterPro" id="IPR029510">
    <property type="entry name" value="Ald_DH_CS_GLU"/>
</dbReference>
<evidence type="ECO:0000259" key="5">
    <source>
        <dbReference type="Pfam" id="PF00171"/>
    </source>
</evidence>
<evidence type="ECO:0000256" key="1">
    <source>
        <dbReference type="ARBA" id="ARBA00009986"/>
    </source>
</evidence>
<feature type="domain" description="Aldehyde dehydrogenase" evidence="5">
    <location>
        <begin position="22"/>
        <end position="467"/>
    </location>
</feature>
<dbReference type="KEGG" id="sgi:SGRAN_1192"/>
<sequence length="477" mass="50678">MTEPGAFAMTIGGRPVAGTAWFDVLNPATEEVVGRAPDCSRAQLDAAVEAARGAFPAWRATPLAERQRLVARIGEVIRELAGDLKYLLTAEQGKPHAAAEADLLDGARWCEAVSTLSPPVIVNEDDAERRSETHFVPIGVVGGIAPWNFPIALAMWKVAPALVAGNTMVLKPSPFTPLTTLRIGEALQAVLPPGVLNIVTGQDELGPWMTAHPGIDKISFTGSTQTGRKVMASAAATLKRVTLELGGNDAAIVLPDVDVRDTAEKLFWAAFFNAGQICIATKRVYIHADIYDELLDALTAYAATVKVGNGAHQGVDLGPIQNRLQYRRVVDLIEDARQQGYALRTAGEVPDGPGYFVPITFVDNPPDDARIVAEEQFGPVLPLMKFDSVDEAVARANASDYGLAGSVWSQDEQAALAIAGRLETGTVWINEALHVTPFASFGGHKQSGMGVENGIDGMLEYTNPQTIVLRKAGGGGA</sequence>
<dbReference type="EC" id="1.2.1.3" evidence="6"/>
<dbReference type="InterPro" id="IPR015590">
    <property type="entry name" value="Aldehyde_DH_dom"/>
</dbReference>
<accession>A0AA86L376</accession>
<proteinExistence type="inferred from homology"/>
<dbReference type="AlphaFoldDB" id="A0AA86L376"/>
<dbReference type="PROSITE" id="PS00687">
    <property type="entry name" value="ALDEHYDE_DEHYDR_GLU"/>
    <property type="match status" value="1"/>
</dbReference>
<dbReference type="Gene3D" id="3.40.309.10">
    <property type="entry name" value="Aldehyde Dehydrogenase, Chain A, domain 2"/>
    <property type="match status" value="1"/>
</dbReference>
<dbReference type="Pfam" id="PF00171">
    <property type="entry name" value="Aldedh"/>
    <property type="match status" value="1"/>
</dbReference>
<dbReference type="GO" id="GO:0004029">
    <property type="term" value="F:aldehyde dehydrogenase (NAD+) activity"/>
    <property type="evidence" value="ECO:0007669"/>
    <property type="project" value="UniProtKB-EC"/>
</dbReference>
<dbReference type="FunFam" id="3.40.309.10:FF:000009">
    <property type="entry name" value="Aldehyde dehydrogenase A"/>
    <property type="match status" value="1"/>
</dbReference>
<dbReference type="InterPro" id="IPR044086">
    <property type="entry name" value="LUC3-like"/>
</dbReference>
<dbReference type="PROSITE" id="PS00070">
    <property type="entry name" value="ALDEHYDE_DEHYDR_CYS"/>
    <property type="match status" value="1"/>
</dbReference>